<evidence type="ECO:0000313" key="11">
    <source>
        <dbReference type="EMBL" id="KKR64129.1"/>
    </source>
</evidence>
<name>A0A0G0SH78_9BACT</name>
<dbReference type="EMBL" id="LBZA01000012">
    <property type="protein sequence ID" value="KKR64129.1"/>
    <property type="molecule type" value="Genomic_DNA"/>
</dbReference>
<feature type="transmembrane region" description="Helical" evidence="8">
    <location>
        <begin position="663"/>
        <end position="679"/>
    </location>
</feature>
<keyword evidence="7 8" id="KW-0472">Membrane</keyword>
<sequence>MPGYLYFLWGLGKINLLGLIPEVLLYKLPAILSDVLTGYLIYKVLEKHKSEKWGLIGAIIYIFNPAILANSTLWGQVDSLTALASVASIYFLGRNYLLSAAVLSAGTLIKPQAAFILPIILFLMVMNKWNFAKIIKYNLAGLSIFILGFIPFSQGNLIQFILNRLNFSANQYPYTSINAFNFWGLFGFWRPDNIFYQFGGYVLVFAAAVFLCFKSAKNKLSPYYLFSFVFAASFMFFTRMHERHLLPLFAPLAIVAIDNPVFLLPYIGFSVVYVLNLVYSYQWITNDFIQILPDFLIKFLIIFGIGFLLFIFYSIVKNKRISWKKVVLSMKQLVYSNGVKNKKATLVKMPEIKLSKEKSKYILYAILAFAFIARVFNLGSPSTMYFDEVYHAFTAKVMMGEDAAKAWEWWNTPPEGFAYEWTHPPLSKLGMVLGMTIFGQNSFGWRIPGALLGVGAVFLVYLLAKEIFKDEAVGLISAATFSLDGLPLVLGRMGMNDIYVLFFTLLSIYFFLKQKDFLSAASYGLALSSKWSALWVAPIIFILWLKRESKFKLSILWFGILPFAIYLLSYLPMFTTGHTLSIWWGMQKQMWWYHTGLRATHPYSSPWWSWPFLIRPIYLYTSNEVAGMVSRIYAMGNPFVFWFGIASVAVCAVYAYLEKNKKLGLVVFSYLVFFVPWAASPRIMFLYHYLPSIPFLAIATGYVLRRNPKLIFTYFLIVLLMFFYFYPHWTGLKIPLWLDRSYYWIASWR</sequence>
<feature type="transmembrane region" description="Helical" evidence="8">
    <location>
        <begin position="198"/>
        <end position="216"/>
    </location>
</feature>
<feature type="transmembrane region" description="Helical" evidence="8">
    <location>
        <begin position="685"/>
        <end position="704"/>
    </location>
</feature>
<feature type="transmembrane region" description="Helical" evidence="8">
    <location>
        <begin position="443"/>
        <end position="464"/>
    </location>
</feature>
<dbReference type="GO" id="GO:0016763">
    <property type="term" value="F:pentosyltransferase activity"/>
    <property type="evidence" value="ECO:0007669"/>
    <property type="project" value="TreeGrafter"/>
</dbReference>
<protein>
    <submittedName>
        <fullName evidence="11">Dolichyl-phosphate-mannose-protein mannosyltransferase family protein</fullName>
    </submittedName>
</protein>
<keyword evidence="6 8" id="KW-1133">Transmembrane helix</keyword>
<comment type="subcellular location">
    <subcellularLocation>
        <location evidence="1">Cell membrane</location>
        <topology evidence="1">Multi-pass membrane protein</topology>
    </subcellularLocation>
</comment>
<feature type="transmembrane region" description="Helical" evidence="8">
    <location>
        <begin position="555"/>
        <end position="574"/>
    </location>
</feature>
<dbReference type="InterPro" id="IPR038731">
    <property type="entry name" value="RgtA/B/C-like"/>
</dbReference>
<feature type="transmembrane region" description="Helical" evidence="8">
    <location>
        <begin position="361"/>
        <end position="379"/>
    </location>
</feature>
<dbReference type="InterPro" id="IPR050297">
    <property type="entry name" value="LipidA_mod_glycosyltrf_83"/>
</dbReference>
<dbReference type="Proteomes" id="UP000034293">
    <property type="component" value="Unassembled WGS sequence"/>
</dbReference>
<dbReference type="GO" id="GO:0005886">
    <property type="term" value="C:plasma membrane"/>
    <property type="evidence" value="ECO:0007669"/>
    <property type="project" value="UniProtKB-SubCell"/>
</dbReference>
<feature type="transmembrane region" description="Helical" evidence="8">
    <location>
        <begin position="54"/>
        <end position="76"/>
    </location>
</feature>
<feature type="domain" description="Protein O-mannosyl-transferase C-terminal four TM" evidence="10">
    <location>
        <begin position="581"/>
        <end position="737"/>
    </location>
</feature>
<evidence type="ECO:0000256" key="6">
    <source>
        <dbReference type="ARBA" id="ARBA00022989"/>
    </source>
</evidence>
<keyword evidence="2" id="KW-1003">Cell membrane</keyword>
<evidence type="ECO:0000256" key="4">
    <source>
        <dbReference type="ARBA" id="ARBA00022679"/>
    </source>
</evidence>
<proteinExistence type="predicted"/>
<dbReference type="Pfam" id="PF16192">
    <property type="entry name" value="PMT_4TMC"/>
    <property type="match status" value="1"/>
</dbReference>
<evidence type="ECO:0000313" key="12">
    <source>
        <dbReference type="Proteomes" id="UP000034293"/>
    </source>
</evidence>
<feature type="transmembrane region" description="Helical" evidence="8">
    <location>
        <begin position="295"/>
        <end position="316"/>
    </location>
</feature>
<feature type="transmembrane region" description="Helical" evidence="8">
    <location>
        <begin position="711"/>
        <end position="729"/>
    </location>
</feature>
<reference evidence="11 12" key="1">
    <citation type="journal article" date="2015" name="Nature">
        <title>rRNA introns, odd ribosomes, and small enigmatic genomes across a large radiation of phyla.</title>
        <authorList>
            <person name="Brown C.T."/>
            <person name="Hug L.A."/>
            <person name="Thomas B.C."/>
            <person name="Sharon I."/>
            <person name="Castelle C.J."/>
            <person name="Singh A."/>
            <person name="Wilkins M.J."/>
            <person name="Williams K.H."/>
            <person name="Banfield J.F."/>
        </authorList>
    </citation>
    <scope>NUCLEOTIDE SEQUENCE [LARGE SCALE GENOMIC DNA]</scope>
</reference>
<evidence type="ECO:0000259" key="10">
    <source>
        <dbReference type="Pfam" id="PF16192"/>
    </source>
</evidence>
<feature type="transmembrane region" description="Helical" evidence="8">
    <location>
        <begin position="23"/>
        <end position="42"/>
    </location>
</feature>
<feature type="domain" description="Glycosyltransferase RgtA/B/C/D-like" evidence="9">
    <location>
        <begin position="423"/>
        <end position="565"/>
    </location>
</feature>
<evidence type="ECO:0000256" key="2">
    <source>
        <dbReference type="ARBA" id="ARBA00022475"/>
    </source>
</evidence>
<keyword evidence="5 8" id="KW-0812">Transmembrane</keyword>
<accession>A0A0G0SH78</accession>
<keyword evidence="4 11" id="KW-0808">Transferase</keyword>
<evidence type="ECO:0000259" key="9">
    <source>
        <dbReference type="Pfam" id="PF13231"/>
    </source>
</evidence>
<dbReference type="PANTHER" id="PTHR33908">
    <property type="entry name" value="MANNOSYLTRANSFERASE YKCB-RELATED"/>
    <property type="match status" value="1"/>
</dbReference>
<dbReference type="GO" id="GO:0009103">
    <property type="term" value="P:lipopolysaccharide biosynthetic process"/>
    <property type="evidence" value="ECO:0007669"/>
    <property type="project" value="UniProtKB-ARBA"/>
</dbReference>
<dbReference type="Pfam" id="PF13231">
    <property type="entry name" value="PMT_2"/>
    <property type="match status" value="1"/>
</dbReference>
<feature type="transmembrane region" description="Helical" evidence="8">
    <location>
        <begin position="523"/>
        <end position="543"/>
    </location>
</feature>
<dbReference type="PANTHER" id="PTHR33908:SF11">
    <property type="entry name" value="MEMBRANE PROTEIN"/>
    <property type="match status" value="1"/>
</dbReference>
<keyword evidence="3 11" id="KW-0328">Glycosyltransferase</keyword>
<comment type="caution">
    <text evidence="11">The sequence shown here is derived from an EMBL/GenBank/DDBJ whole genome shotgun (WGS) entry which is preliminary data.</text>
</comment>
<feature type="transmembrane region" description="Helical" evidence="8">
    <location>
        <begin position="485"/>
        <end position="511"/>
    </location>
</feature>
<feature type="transmembrane region" description="Helical" evidence="8">
    <location>
        <begin position="135"/>
        <end position="152"/>
    </location>
</feature>
<dbReference type="AlphaFoldDB" id="A0A0G0SH78"/>
<feature type="transmembrane region" description="Helical" evidence="8">
    <location>
        <begin position="252"/>
        <end position="275"/>
    </location>
</feature>
<feature type="transmembrane region" description="Helical" evidence="8">
    <location>
        <begin position="639"/>
        <end position="656"/>
    </location>
</feature>
<feature type="transmembrane region" description="Helical" evidence="8">
    <location>
        <begin position="222"/>
        <end position="240"/>
    </location>
</feature>
<organism evidence="11 12">
    <name type="scientific">Candidatus Woesebacteria bacterium GW2011_GWA1_40_43</name>
    <dbReference type="NCBI Taxonomy" id="1618553"/>
    <lineage>
        <taxon>Bacteria</taxon>
        <taxon>Candidatus Woeseibacteriota</taxon>
    </lineage>
</organism>
<evidence type="ECO:0000256" key="1">
    <source>
        <dbReference type="ARBA" id="ARBA00004651"/>
    </source>
</evidence>
<dbReference type="InterPro" id="IPR032421">
    <property type="entry name" value="PMT_4TMC"/>
</dbReference>
<evidence type="ECO:0000256" key="5">
    <source>
        <dbReference type="ARBA" id="ARBA00022692"/>
    </source>
</evidence>
<evidence type="ECO:0000256" key="7">
    <source>
        <dbReference type="ARBA" id="ARBA00023136"/>
    </source>
</evidence>
<feature type="transmembrane region" description="Helical" evidence="8">
    <location>
        <begin position="96"/>
        <end position="123"/>
    </location>
</feature>
<gene>
    <name evidence="11" type="ORF">UU02_C0012G0008</name>
</gene>
<evidence type="ECO:0000256" key="3">
    <source>
        <dbReference type="ARBA" id="ARBA00022676"/>
    </source>
</evidence>
<evidence type="ECO:0000256" key="8">
    <source>
        <dbReference type="SAM" id="Phobius"/>
    </source>
</evidence>